<evidence type="ECO:0000259" key="2">
    <source>
        <dbReference type="SMART" id="SM01080"/>
    </source>
</evidence>
<feature type="transmembrane region" description="Helical" evidence="1">
    <location>
        <begin position="410"/>
        <end position="433"/>
    </location>
</feature>
<dbReference type="EMBL" id="CP014038">
    <property type="protein sequence ID" value="AMF96467.1"/>
    <property type="molecule type" value="Genomic_DNA"/>
</dbReference>
<keyword evidence="1" id="KW-0812">Transmembrane</keyword>
<dbReference type="InterPro" id="IPR007890">
    <property type="entry name" value="CHASE2"/>
</dbReference>
<organism evidence="3 4">
    <name type="scientific">Vibrio harveyi</name>
    <name type="common">Beneckea harveyi</name>
    <dbReference type="NCBI Taxonomy" id="669"/>
    <lineage>
        <taxon>Bacteria</taxon>
        <taxon>Pseudomonadati</taxon>
        <taxon>Pseudomonadota</taxon>
        <taxon>Gammaproteobacteria</taxon>
        <taxon>Vibrionales</taxon>
        <taxon>Vibrionaceae</taxon>
        <taxon>Vibrio</taxon>
    </lineage>
</organism>
<keyword evidence="1" id="KW-0472">Membrane</keyword>
<feature type="transmembrane region" description="Helical" evidence="1">
    <location>
        <begin position="29"/>
        <end position="48"/>
    </location>
</feature>
<gene>
    <name evidence="3" type="ORF">AL538_01330</name>
</gene>
<evidence type="ECO:0000256" key="1">
    <source>
        <dbReference type="SAM" id="Phobius"/>
    </source>
</evidence>
<keyword evidence="1" id="KW-1133">Transmembrane helix</keyword>
<dbReference type="SMART" id="SM01080">
    <property type="entry name" value="CHASE2"/>
    <property type="match status" value="1"/>
</dbReference>
<keyword evidence="4" id="KW-1185">Reference proteome</keyword>
<accession>A0ABM5XTS5</accession>
<feature type="domain" description="CHASE2" evidence="2">
    <location>
        <begin position="58"/>
        <end position="391"/>
    </location>
</feature>
<evidence type="ECO:0000313" key="3">
    <source>
        <dbReference type="EMBL" id="AMF96467.1"/>
    </source>
</evidence>
<name>A0ABM5XTS5_VIBHA</name>
<evidence type="ECO:0000313" key="4">
    <source>
        <dbReference type="Proteomes" id="UP000067422"/>
    </source>
</evidence>
<sequence>MLINQFKNVFKKVRGMFISDGFKRLCRQFFWGFYSLLQAFLISCFILFNPLGLKNTSQEQSELVYLDVTASSFDARLDSAVVVLIDEYTIESHNLTYPVDYHSLARILRAINGYNPNSIFIDILQSYPHTEGFDYWANTLKRVGKNQPVFLAQDLDFDKSWRLNDPNNARHKLSKSAILTPVSWRGEPNRYPLTIDHNGETYQTVAMSVYEEFCKTSDCQLFKSNEPHDEPMVVRWNNKYSDKQLDFLNVKDGCQSNQRNFAEAFFKHFVSTFQSKEDLAELRVQCPPILTLSASEFLEGNATDNQALRDVIKDRAVFIGYKLTGSSDLVTSPVHGQLDGVFFHAMAFVNLVTLDEDYWRSQNAIENCPITENCDFSRFDLFQALLQTVILGVSIYLKNHQYRDGSEVNAPSIGAFTYFALFSVIACAVILNIQEATGPANWIALTSITFISIGMLIKPMLINQIQKILSKLSFGRSQNI</sequence>
<proteinExistence type="predicted"/>
<dbReference type="Pfam" id="PF05226">
    <property type="entry name" value="CHASE2"/>
    <property type="match status" value="1"/>
</dbReference>
<feature type="transmembrane region" description="Helical" evidence="1">
    <location>
        <begin position="439"/>
        <end position="457"/>
    </location>
</feature>
<dbReference type="Proteomes" id="UP000067422">
    <property type="component" value="Chromosome 1"/>
</dbReference>
<protein>
    <submittedName>
        <fullName evidence="3">CHASE2 domain-containing protein</fullName>
    </submittedName>
</protein>
<dbReference type="RefSeq" id="WP_061065056.1">
    <property type="nucleotide sequence ID" value="NZ_CP014038.2"/>
</dbReference>
<reference evidence="3" key="1">
    <citation type="submission" date="2018-01" db="EMBL/GenBank/DDBJ databases">
        <title>FDA dAtabase for Regulatory Grade micrObial Sequences (FDA-ARGOS): Supporting development and validation of Infectious Disease Dx tests.</title>
        <authorList>
            <person name="Hoffmann M."/>
            <person name="Allard M."/>
            <person name="Evans P."/>
            <person name="Brown E."/>
            <person name="Tallon L."/>
            <person name="Sadzewicz L."/>
            <person name="Sengamalay N."/>
            <person name="Ott S."/>
            <person name="Godinez A."/>
            <person name="Nagaraj S."/>
            <person name="Vyas G."/>
            <person name="Aluvathingal J."/>
            <person name="Nadendla S."/>
            <person name="Geyer C."/>
            <person name="Sichtig H."/>
        </authorList>
    </citation>
    <scope>NUCLEOTIDE SEQUENCE</scope>
    <source>
        <strain evidence="3">FDAARGOS_107</strain>
    </source>
</reference>